<name>A0A3P7X2P3_9TREM</name>
<keyword evidence="2" id="KW-1185">Reference proteome</keyword>
<protein>
    <submittedName>
        <fullName evidence="1">Uncharacterized protein</fullName>
    </submittedName>
</protein>
<accession>A0A3P7X2P3</accession>
<dbReference type="EMBL" id="UZAI01000492">
    <property type="protein sequence ID" value="VDO53607.1"/>
    <property type="molecule type" value="Genomic_DNA"/>
</dbReference>
<gene>
    <name evidence="1" type="ORF">SMRZ_LOCUS2009</name>
</gene>
<evidence type="ECO:0000313" key="1">
    <source>
        <dbReference type="EMBL" id="VDO53607.1"/>
    </source>
</evidence>
<proteinExistence type="predicted"/>
<dbReference type="Proteomes" id="UP000277204">
    <property type="component" value="Unassembled WGS sequence"/>
</dbReference>
<evidence type="ECO:0000313" key="2">
    <source>
        <dbReference type="Proteomes" id="UP000277204"/>
    </source>
</evidence>
<sequence length="88" mass="9919">MAFKRISSGYIGKLVCVFVCISEKPFSTGYICIRSPAADGLRSSCFIFWRLYRVNINITNKFAIKINDPNTETAIIITKALSSREFNS</sequence>
<dbReference type="AlphaFoldDB" id="A0A3P7X2P3"/>
<organism evidence="1 2">
    <name type="scientific">Schistosoma margrebowiei</name>
    <dbReference type="NCBI Taxonomy" id="48269"/>
    <lineage>
        <taxon>Eukaryota</taxon>
        <taxon>Metazoa</taxon>
        <taxon>Spiralia</taxon>
        <taxon>Lophotrochozoa</taxon>
        <taxon>Platyhelminthes</taxon>
        <taxon>Trematoda</taxon>
        <taxon>Digenea</taxon>
        <taxon>Strigeidida</taxon>
        <taxon>Schistosomatoidea</taxon>
        <taxon>Schistosomatidae</taxon>
        <taxon>Schistosoma</taxon>
    </lineage>
</organism>
<reference evidence="1 2" key="1">
    <citation type="submission" date="2018-11" db="EMBL/GenBank/DDBJ databases">
        <authorList>
            <consortium name="Pathogen Informatics"/>
        </authorList>
    </citation>
    <scope>NUCLEOTIDE SEQUENCE [LARGE SCALE GENOMIC DNA]</scope>
    <source>
        <strain evidence="1 2">Zambia</strain>
    </source>
</reference>